<dbReference type="NCBIfam" id="NF033522">
    <property type="entry name" value="lasso_benenodin"/>
    <property type="match status" value="1"/>
</dbReference>
<dbReference type="Pfam" id="PF24178">
    <property type="entry name" value="Subterisin"/>
    <property type="match status" value="1"/>
</dbReference>
<dbReference type="Proteomes" id="UP001430360">
    <property type="component" value="Unassembled WGS sequence"/>
</dbReference>
<accession>A0ABS8UAC5</accession>
<evidence type="ECO:0000313" key="1">
    <source>
        <dbReference type="EMBL" id="MCD9096443.1"/>
    </source>
</evidence>
<proteinExistence type="predicted"/>
<dbReference type="InterPro" id="IPR049805">
    <property type="entry name" value="Lasso_benenodin"/>
</dbReference>
<comment type="caution">
    <text evidence="1">The sequence shown here is derived from an EMBL/GenBank/DDBJ whole genome shotgun (WGS) entry which is preliminary data.</text>
</comment>
<dbReference type="RefSeq" id="WP_232135081.1">
    <property type="nucleotide sequence ID" value="NZ_JAJQKU010000002.1"/>
</dbReference>
<dbReference type="EMBL" id="JAJQKU010000002">
    <property type="protein sequence ID" value="MCD9096443.1"/>
    <property type="molecule type" value="Genomic_DNA"/>
</dbReference>
<reference evidence="1" key="2">
    <citation type="journal article" date="2022" name="Syst. Appl. Microbiol.">
        <title>Physiological and genomic characterisation of Luteimonas fraxinea sp. nov., a bacterial species associated with trees tolerant to ash dieback.</title>
        <authorList>
            <person name="Ulrich K."/>
            <person name="Becker R."/>
            <person name="Behrendt U."/>
            <person name="Kube M."/>
            <person name="Schneck V."/>
            <person name="Ulrich A."/>
        </authorList>
    </citation>
    <scope>NUCLEOTIDE SEQUENCE</scope>
    <source>
        <strain evidence="1">A1P009</strain>
    </source>
</reference>
<sequence length="48" mass="4922">MDTNDTTTRTAAPDAVIELGVASIETQGIVGMQNEELGFTPALGISAD</sequence>
<keyword evidence="2" id="KW-1185">Reference proteome</keyword>
<protein>
    <submittedName>
        <fullName evidence="1">Benenodin family lasso peptide</fullName>
    </submittedName>
</protein>
<reference evidence="1" key="1">
    <citation type="submission" date="2021-12" db="EMBL/GenBank/DDBJ databases">
        <authorList>
            <person name="Ulrich A."/>
        </authorList>
    </citation>
    <scope>NUCLEOTIDE SEQUENCE</scope>
    <source>
        <strain evidence="1">A1P009</strain>
    </source>
</reference>
<organism evidence="1 2">
    <name type="scientific">Luteimonas fraxinea</name>
    <dbReference type="NCBI Taxonomy" id="2901869"/>
    <lineage>
        <taxon>Bacteria</taxon>
        <taxon>Pseudomonadati</taxon>
        <taxon>Pseudomonadota</taxon>
        <taxon>Gammaproteobacteria</taxon>
        <taxon>Lysobacterales</taxon>
        <taxon>Lysobacteraceae</taxon>
        <taxon>Luteimonas</taxon>
    </lineage>
</organism>
<name>A0ABS8UAC5_9GAMM</name>
<evidence type="ECO:0000313" key="2">
    <source>
        <dbReference type="Proteomes" id="UP001430360"/>
    </source>
</evidence>
<gene>
    <name evidence="1" type="ORF">LTT95_05755</name>
</gene>